<keyword evidence="5" id="KW-0418">Kinase</keyword>
<protein>
    <submittedName>
        <fullName evidence="5">Histidine kinase</fullName>
    </submittedName>
</protein>
<gene>
    <name evidence="5" type="ORF">GL286_13620</name>
</gene>
<keyword evidence="6" id="KW-1185">Reference proteome</keyword>
<dbReference type="InterPro" id="IPR036693">
    <property type="entry name" value="TF_LuxR_autoind-bd_dom_sf"/>
</dbReference>
<evidence type="ECO:0000313" key="6">
    <source>
        <dbReference type="Proteomes" id="UP000478183"/>
    </source>
</evidence>
<dbReference type="Proteomes" id="UP000478183">
    <property type="component" value="Unassembled WGS sequence"/>
</dbReference>
<keyword evidence="5" id="KW-0808">Transferase</keyword>
<evidence type="ECO:0000259" key="4">
    <source>
        <dbReference type="PROSITE" id="PS50043"/>
    </source>
</evidence>
<sequence>MDLRRDIDAILSARCTEDAWQPYISALRKAGFAQVIYFSHRIIRAANKEVVDEALELSTLPDALIEQIVAEDLMFHLPMLRWIIRSHGSSGWNWMIERQRNGSLSGPELRCLTLFKRYGMTAGIALSLSDRVPRTRGGILLVGRTGTTQDAIDALWQEHYADIELLSVVLHQRLASLPYRDPPQRLTSRQREALELTGIGFSTAEIAERLEVSAPTVEKHLRLARQNLGARTTTQAVLMATRRRQIYVDHGEPCRIPKAAGAARDTWAYRGFPGAAGNRSKA</sequence>
<evidence type="ECO:0000256" key="1">
    <source>
        <dbReference type="ARBA" id="ARBA00023015"/>
    </source>
</evidence>
<organism evidence="5 6">
    <name type="scientific">Paracoccus aestuariivivens</name>
    <dbReference type="NCBI Taxonomy" id="1820333"/>
    <lineage>
        <taxon>Bacteria</taxon>
        <taxon>Pseudomonadati</taxon>
        <taxon>Pseudomonadota</taxon>
        <taxon>Alphaproteobacteria</taxon>
        <taxon>Rhodobacterales</taxon>
        <taxon>Paracoccaceae</taxon>
        <taxon>Paracoccus</taxon>
    </lineage>
</organism>
<dbReference type="Pfam" id="PF00196">
    <property type="entry name" value="GerE"/>
    <property type="match status" value="1"/>
</dbReference>
<dbReference type="RefSeq" id="WP_155096125.1">
    <property type="nucleotide sequence ID" value="NZ_WMIE01000008.1"/>
</dbReference>
<dbReference type="SUPFAM" id="SSF75516">
    <property type="entry name" value="Pheromone-binding domain of LuxR-like quorum-sensing transcription factors"/>
    <property type="match status" value="1"/>
</dbReference>
<dbReference type="PROSITE" id="PS50043">
    <property type="entry name" value="HTH_LUXR_2"/>
    <property type="match status" value="1"/>
</dbReference>
<dbReference type="InterPro" id="IPR016032">
    <property type="entry name" value="Sig_transdc_resp-reg_C-effctor"/>
</dbReference>
<accession>A0A6L6JB77</accession>
<dbReference type="SMART" id="SM00421">
    <property type="entry name" value="HTH_LUXR"/>
    <property type="match status" value="1"/>
</dbReference>
<keyword evidence="2" id="KW-0238">DNA-binding</keyword>
<dbReference type="PANTHER" id="PTHR44688:SF16">
    <property type="entry name" value="DNA-BINDING TRANSCRIPTIONAL ACTIVATOR DEVR_DOSR"/>
    <property type="match status" value="1"/>
</dbReference>
<proteinExistence type="predicted"/>
<dbReference type="AlphaFoldDB" id="A0A6L6JB77"/>
<dbReference type="GO" id="GO:0003677">
    <property type="term" value="F:DNA binding"/>
    <property type="evidence" value="ECO:0007669"/>
    <property type="project" value="UniProtKB-KW"/>
</dbReference>
<dbReference type="SUPFAM" id="SSF46894">
    <property type="entry name" value="C-terminal effector domain of the bipartite response regulators"/>
    <property type="match status" value="1"/>
</dbReference>
<dbReference type="Gene3D" id="1.10.10.10">
    <property type="entry name" value="Winged helix-like DNA-binding domain superfamily/Winged helix DNA-binding domain"/>
    <property type="match status" value="1"/>
</dbReference>
<name>A0A6L6JB77_9RHOB</name>
<dbReference type="PRINTS" id="PR00038">
    <property type="entry name" value="HTHLUXR"/>
</dbReference>
<feature type="domain" description="HTH luxR-type" evidence="4">
    <location>
        <begin position="179"/>
        <end position="244"/>
    </location>
</feature>
<dbReference type="OrthoDB" id="3679796at2"/>
<dbReference type="GO" id="GO:0016301">
    <property type="term" value="F:kinase activity"/>
    <property type="evidence" value="ECO:0007669"/>
    <property type="project" value="UniProtKB-KW"/>
</dbReference>
<dbReference type="CDD" id="cd06170">
    <property type="entry name" value="LuxR_C_like"/>
    <property type="match status" value="1"/>
</dbReference>
<dbReference type="InterPro" id="IPR000792">
    <property type="entry name" value="Tscrpt_reg_LuxR_C"/>
</dbReference>
<keyword evidence="1" id="KW-0805">Transcription regulation</keyword>
<evidence type="ECO:0000256" key="2">
    <source>
        <dbReference type="ARBA" id="ARBA00023125"/>
    </source>
</evidence>
<dbReference type="EMBL" id="WMIE01000008">
    <property type="protein sequence ID" value="MTH78766.1"/>
    <property type="molecule type" value="Genomic_DNA"/>
</dbReference>
<dbReference type="Pfam" id="PF03472">
    <property type="entry name" value="Autoind_bind"/>
    <property type="match status" value="1"/>
</dbReference>
<dbReference type="GO" id="GO:0006355">
    <property type="term" value="P:regulation of DNA-templated transcription"/>
    <property type="evidence" value="ECO:0007669"/>
    <property type="project" value="InterPro"/>
</dbReference>
<comment type="caution">
    <text evidence="5">The sequence shown here is derived from an EMBL/GenBank/DDBJ whole genome shotgun (WGS) entry which is preliminary data.</text>
</comment>
<evidence type="ECO:0000256" key="3">
    <source>
        <dbReference type="ARBA" id="ARBA00023163"/>
    </source>
</evidence>
<reference evidence="5 6" key="1">
    <citation type="submission" date="2019-11" db="EMBL/GenBank/DDBJ databases">
        <authorList>
            <person name="Dong K."/>
        </authorList>
    </citation>
    <scope>NUCLEOTIDE SEQUENCE [LARGE SCALE GENOMIC DNA]</scope>
    <source>
        <strain evidence="5 6">NBRC 111993</strain>
    </source>
</reference>
<dbReference type="InterPro" id="IPR005143">
    <property type="entry name" value="TF_LuxR_autoind-bd_dom"/>
</dbReference>
<keyword evidence="3" id="KW-0804">Transcription</keyword>
<dbReference type="PANTHER" id="PTHR44688">
    <property type="entry name" value="DNA-BINDING TRANSCRIPTIONAL ACTIVATOR DEVR_DOSR"/>
    <property type="match status" value="1"/>
</dbReference>
<dbReference type="InterPro" id="IPR036388">
    <property type="entry name" value="WH-like_DNA-bd_sf"/>
</dbReference>
<evidence type="ECO:0000313" key="5">
    <source>
        <dbReference type="EMBL" id="MTH78766.1"/>
    </source>
</evidence>
<dbReference type="Gene3D" id="3.30.450.80">
    <property type="entry name" value="Transcription factor LuxR-like, autoinducer-binding domain"/>
    <property type="match status" value="1"/>
</dbReference>